<evidence type="ECO:0000313" key="5">
    <source>
        <dbReference type="Proteomes" id="UP000295182"/>
    </source>
</evidence>
<comment type="caution">
    <text evidence="4">The sequence shown here is derived from an EMBL/GenBank/DDBJ whole genome shotgun (WGS) entry which is preliminary data.</text>
</comment>
<dbReference type="OrthoDB" id="9815602at2"/>
<name>A0A4R2N5Q0_9BURK</name>
<dbReference type="Proteomes" id="UP000295182">
    <property type="component" value="Unassembled WGS sequence"/>
</dbReference>
<proteinExistence type="inferred from homology"/>
<keyword evidence="5" id="KW-1185">Reference proteome</keyword>
<organism evidence="4 5">
    <name type="scientific">Simplicispira metamorpha</name>
    <dbReference type="NCBI Taxonomy" id="80881"/>
    <lineage>
        <taxon>Bacteria</taxon>
        <taxon>Pseudomonadati</taxon>
        <taxon>Pseudomonadota</taxon>
        <taxon>Betaproteobacteria</taxon>
        <taxon>Burkholderiales</taxon>
        <taxon>Comamonadaceae</taxon>
        <taxon>Simplicispira</taxon>
    </lineage>
</organism>
<keyword evidence="3" id="KW-0732">Signal</keyword>
<gene>
    <name evidence="4" type="ORF">EV674_12024</name>
</gene>
<accession>A0A4R2N5Q0</accession>
<dbReference type="PROSITE" id="PS51257">
    <property type="entry name" value="PROKAR_LIPOPROTEIN"/>
    <property type="match status" value="1"/>
</dbReference>
<dbReference type="SUPFAM" id="SSF53850">
    <property type="entry name" value="Periplasmic binding protein-like II"/>
    <property type="match status" value="1"/>
</dbReference>
<evidence type="ECO:0000256" key="3">
    <source>
        <dbReference type="ARBA" id="ARBA00022729"/>
    </source>
</evidence>
<evidence type="ECO:0000313" key="4">
    <source>
        <dbReference type="EMBL" id="TCP16157.1"/>
    </source>
</evidence>
<comment type="subcellular location">
    <subcellularLocation>
        <location evidence="1">Periplasm</location>
    </subcellularLocation>
</comment>
<evidence type="ECO:0000256" key="1">
    <source>
        <dbReference type="ARBA" id="ARBA00004418"/>
    </source>
</evidence>
<dbReference type="GO" id="GO:0042597">
    <property type="term" value="C:periplasmic space"/>
    <property type="evidence" value="ECO:0007669"/>
    <property type="project" value="UniProtKB-SubCell"/>
</dbReference>
<dbReference type="PANTHER" id="PTHR30024:SF47">
    <property type="entry name" value="TAURINE-BINDING PERIPLASMIC PROTEIN"/>
    <property type="match status" value="1"/>
</dbReference>
<dbReference type="Pfam" id="PF13379">
    <property type="entry name" value="NMT1_2"/>
    <property type="match status" value="1"/>
</dbReference>
<protein>
    <submittedName>
        <fullName evidence="4">NitT/TauT family transport system substrate-binding protein</fullName>
    </submittedName>
</protein>
<dbReference type="AlphaFoldDB" id="A0A4R2N5Q0"/>
<reference evidence="4 5" key="1">
    <citation type="submission" date="2019-03" db="EMBL/GenBank/DDBJ databases">
        <title>Genomic Encyclopedia of Type Strains, Phase IV (KMG-IV): sequencing the most valuable type-strain genomes for metagenomic binning, comparative biology and taxonomic classification.</title>
        <authorList>
            <person name="Goeker M."/>
        </authorList>
    </citation>
    <scope>NUCLEOTIDE SEQUENCE [LARGE SCALE GENOMIC DNA]</scope>
    <source>
        <strain evidence="4 5">DSM 1837</strain>
    </source>
</reference>
<dbReference type="PANTHER" id="PTHR30024">
    <property type="entry name" value="ALIPHATIC SULFONATES-BINDING PROTEIN-RELATED"/>
    <property type="match status" value="1"/>
</dbReference>
<dbReference type="Gene3D" id="3.40.190.10">
    <property type="entry name" value="Periplasmic binding protein-like II"/>
    <property type="match status" value="2"/>
</dbReference>
<evidence type="ECO:0000256" key="2">
    <source>
        <dbReference type="ARBA" id="ARBA00010742"/>
    </source>
</evidence>
<comment type="similarity">
    <text evidence="2">Belongs to the bacterial solute-binding protein SsuA/TauA family.</text>
</comment>
<sequence>MLVLPRHFGHRCAAWLASVCMVWLLAGCGPRYEPPLMVGTNIWAGYEPLYLARDLGYYKGQPVRLVELGSTTQVMDALRTGRLDVAGVTLDEALTLAHEGVPIAVIWVMDISAGADAIVARPPITQVTQLRGRRVGVEQTAVGAYMLQGALQQAGLKVGDVTVVPLPIDEHVAAWRSGNVDAVVTFDPARQTLLKEGGKEIFDSRALPGEIVDVLVARHNALQCCEQRIAALLKGQRQALDYLAQHRDDALLRMSRRPGSPPEDVGVALAGMELPDAARNRSLLQSPAAGAAPSPTLHDTAQRLAQIMRAKDILGHDVSVQNLIDARFVREPSP</sequence>
<dbReference type="EMBL" id="SLXH01000020">
    <property type="protein sequence ID" value="TCP16157.1"/>
    <property type="molecule type" value="Genomic_DNA"/>
</dbReference>
<dbReference type="RefSeq" id="WP_119013457.1">
    <property type="nucleotide sequence ID" value="NZ_QXNC01000017.1"/>
</dbReference>